<dbReference type="Proteomes" id="UP001449795">
    <property type="component" value="Chromosome"/>
</dbReference>
<keyword evidence="11 17" id="KW-0067">ATP-binding</keyword>
<comment type="cofactor">
    <cofactor evidence="17">
        <name>Mg(2+)</name>
        <dbReference type="ChEBI" id="CHEBI:18420"/>
    </cofactor>
    <text evidence="17">Binds 1 Mg(2+) ion per subunit.</text>
</comment>
<feature type="binding site" evidence="17">
    <location>
        <position position="60"/>
    </location>
    <ligand>
        <name>Mg(2+)</name>
        <dbReference type="ChEBI" id="CHEBI:18420"/>
    </ligand>
</feature>
<dbReference type="NCBIfam" id="NF010552">
    <property type="entry name" value="PRK13946.1"/>
    <property type="match status" value="1"/>
</dbReference>
<feature type="binding site" evidence="17">
    <location>
        <position position="181"/>
    </location>
    <ligand>
        <name>substrate</name>
    </ligand>
</feature>
<comment type="caution">
    <text evidence="18">Lacks conserved residue(s) required for the propagation of feature annotation.</text>
</comment>
<protein>
    <recommendedName>
        <fullName evidence="17 18">Multifunctional fusion protein</fullName>
    </recommendedName>
    <domain>
        <recommendedName>
            <fullName evidence="17">Shikimate kinase</fullName>
            <shortName evidence="17">SK</shortName>
            <ecNumber evidence="17">2.7.1.71</ecNumber>
        </recommendedName>
    </domain>
    <domain>
        <recommendedName>
            <fullName evidence="18">3-dehydroquinate synthase</fullName>
            <shortName evidence="18">DHQS</shortName>
            <ecNumber evidence="18">4.2.3.4</ecNumber>
        </recommendedName>
    </domain>
</protein>
<evidence type="ECO:0000256" key="15">
    <source>
        <dbReference type="ARBA" id="ARBA00023268"/>
    </source>
</evidence>
<name>A0ABZ3D847_9PROT</name>
<dbReference type="InterPro" id="IPR016037">
    <property type="entry name" value="DHQ_synth_AroB"/>
</dbReference>
<dbReference type="InterPro" id="IPR027417">
    <property type="entry name" value="P-loop_NTPase"/>
</dbReference>
<dbReference type="Gene3D" id="3.40.50.1970">
    <property type="match status" value="1"/>
</dbReference>
<organism evidence="22 23">
    <name type="scientific">Nguyenibacter vanlangensis</name>
    <dbReference type="NCBI Taxonomy" id="1216886"/>
    <lineage>
        <taxon>Bacteria</taxon>
        <taxon>Pseudomonadati</taxon>
        <taxon>Pseudomonadota</taxon>
        <taxon>Alphaproteobacteria</taxon>
        <taxon>Acetobacterales</taxon>
        <taxon>Acetobacteraceae</taxon>
        <taxon>Nguyenibacter</taxon>
    </lineage>
</organism>
<dbReference type="EMBL" id="CP152276">
    <property type="protein sequence ID" value="XAE43616.1"/>
    <property type="molecule type" value="Genomic_DNA"/>
</dbReference>
<evidence type="ECO:0000256" key="12">
    <source>
        <dbReference type="ARBA" id="ARBA00023027"/>
    </source>
</evidence>
<dbReference type="InterPro" id="IPR000623">
    <property type="entry name" value="Shikimate_kinase/TSH1"/>
</dbReference>
<keyword evidence="18" id="KW-0479">Metal-binding</keyword>
<feature type="binding site" evidence="18">
    <location>
        <begin position="357"/>
        <end position="358"/>
    </location>
    <ligand>
        <name>NAD(+)</name>
        <dbReference type="ChEBI" id="CHEBI:57540"/>
    </ligand>
</feature>
<dbReference type="CDD" id="cd00464">
    <property type="entry name" value="SK"/>
    <property type="match status" value="1"/>
</dbReference>
<comment type="pathway">
    <text evidence="4 18">Metabolic intermediate biosynthesis; chorismate biosynthesis; chorismate from D-erythrose 4-phosphate and phosphoenolpyruvate: step 2/7.</text>
</comment>
<dbReference type="PANTHER" id="PTHR43622:SF7">
    <property type="entry name" value="3-DEHYDROQUINATE SYNTHASE, CHLOROPLASTIC"/>
    <property type="match status" value="1"/>
</dbReference>
<keyword evidence="23" id="KW-1185">Reference proteome</keyword>
<keyword evidence="17" id="KW-0460">Magnesium</keyword>
<keyword evidence="15" id="KW-0511">Multifunctional enzyme</keyword>
<dbReference type="InterPro" id="IPR056179">
    <property type="entry name" value="DHQS_C"/>
</dbReference>
<evidence type="ECO:0000313" key="23">
    <source>
        <dbReference type="Proteomes" id="UP001449795"/>
    </source>
</evidence>
<dbReference type="Pfam" id="PF01202">
    <property type="entry name" value="SKI"/>
    <property type="match status" value="1"/>
</dbReference>
<comment type="function">
    <text evidence="17">Catalyzes the specific phosphorylation of the 3-hydroxyl group of shikimic acid using ATP as a cosubstrate.</text>
</comment>
<keyword evidence="9 18" id="KW-0547">Nucleotide-binding</keyword>
<comment type="catalytic activity">
    <reaction evidence="16 17">
        <text>shikimate + ATP = 3-phosphoshikimate + ADP + H(+)</text>
        <dbReference type="Rhea" id="RHEA:13121"/>
        <dbReference type="ChEBI" id="CHEBI:15378"/>
        <dbReference type="ChEBI" id="CHEBI:30616"/>
        <dbReference type="ChEBI" id="CHEBI:36208"/>
        <dbReference type="ChEBI" id="CHEBI:145989"/>
        <dbReference type="ChEBI" id="CHEBI:456216"/>
        <dbReference type="EC" id="2.7.1.71"/>
    </reaction>
</comment>
<evidence type="ECO:0000256" key="13">
    <source>
        <dbReference type="ARBA" id="ARBA00023141"/>
    </source>
</evidence>
<evidence type="ECO:0000256" key="1">
    <source>
        <dbReference type="ARBA" id="ARBA00001393"/>
    </source>
</evidence>
<feature type="binding site" evidence="18">
    <location>
        <position position="412"/>
    </location>
    <ligand>
        <name>Zn(2+)</name>
        <dbReference type="ChEBI" id="CHEBI:29105"/>
    </ligand>
</feature>
<dbReference type="EC" id="4.2.3.4" evidence="18"/>
<dbReference type="Pfam" id="PF24621">
    <property type="entry name" value="DHQS_C"/>
    <property type="match status" value="1"/>
</dbReference>
<comment type="function">
    <text evidence="3 18">Catalyzes the conversion of 3-deoxy-D-arabino-heptulosonate 7-phosphate (DAHP) to dehydroquinate (DHQ).</text>
</comment>
<keyword evidence="10 17" id="KW-0418">Kinase</keyword>
<dbReference type="RefSeq" id="WP_342629020.1">
    <property type="nucleotide sequence ID" value="NZ_CP152276.1"/>
</dbReference>
<keyword evidence="18" id="KW-0862">Zinc</keyword>
<feature type="region of interest" description="Disordered" evidence="19">
    <location>
        <begin position="1"/>
        <end position="23"/>
    </location>
</feature>
<feature type="binding site" evidence="18">
    <location>
        <position position="379"/>
    </location>
    <ligand>
        <name>NAD(+)</name>
        <dbReference type="ChEBI" id="CHEBI:57540"/>
    </ligand>
</feature>
<evidence type="ECO:0000256" key="18">
    <source>
        <dbReference type="HAMAP-Rule" id="MF_00110"/>
    </source>
</evidence>
<evidence type="ECO:0000256" key="6">
    <source>
        <dbReference type="ARBA" id="ARBA00022490"/>
    </source>
</evidence>
<feature type="domain" description="3-dehydroquinate synthase C-terminal" evidence="21">
    <location>
        <begin position="409"/>
        <end position="560"/>
    </location>
</feature>
<feature type="compositionally biased region" description="Low complexity" evidence="19">
    <location>
        <begin position="1"/>
        <end position="17"/>
    </location>
</feature>
<evidence type="ECO:0000259" key="20">
    <source>
        <dbReference type="Pfam" id="PF01761"/>
    </source>
</evidence>
<dbReference type="CDD" id="cd08195">
    <property type="entry name" value="DHQS"/>
    <property type="match status" value="1"/>
</dbReference>
<keyword evidence="8 17" id="KW-0808">Transferase</keyword>
<dbReference type="EC" id="2.7.1.71" evidence="17"/>
<dbReference type="Gene3D" id="1.20.1090.10">
    <property type="entry name" value="Dehydroquinate synthase-like - alpha domain"/>
    <property type="match status" value="1"/>
</dbReference>
<comment type="similarity">
    <text evidence="18">Belongs to the sugar phosphate cyclases superfamily. Dehydroquinate synthase family.</text>
</comment>
<dbReference type="InterPro" id="IPR031322">
    <property type="entry name" value="Shikimate/glucono_kinase"/>
</dbReference>
<gene>
    <name evidence="18 22" type="primary">aroB</name>
    <name evidence="17" type="synonym">aroK</name>
    <name evidence="22" type="ORF">AAC691_03985</name>
</gene>
<dbReference type="Pfam" id="PF01761">
    <property type="entry name" value="DHQ_synthase"/>
    <property type="match status" value="1"/>
</dbReference>
<comment type="pathway">
    <text evidence="5 17">Metabolic intermediate biosynthesis; chorismate biosynthesis; chorismate from D-erythrose 4-phosphate and phosphoenolpyruvate: step 5/7.</text>
</comment>
<feature type="binding site" evidence="17">
    <location>
        <position position="162"/>
    </location>
    <ligand>
        <name>ATP</name>
        <dbReference type="ChEBI" id="CHEBI:30616"/>
    </ligand>
</feature>
<comment type="cofactor">
    <cofactor evidence="2 18">
        <name>NAD(+)</name>
        <dbReference type="ChEBI" id="CHEBI:57540"/>
    </cofactor>
</comment>
<evidence type="ECO:0000256" key="2">
    <source>
        <dbReference type="ARBA" id="ARBA00001911"/>
    </source>
</evidence>
<feature type="binding site" evidence="17">
    <location>
        <position position="102"/>
    </location>
    <ligand>
        <name>substrate</name>
    </ligand>
</feature>
<dbReference type="HAMAP" id="MF_00109">
    <property type="entry name" value="Shikimate_kinase"/>
    <property type="match status" value="1"/>
</dbReference>
<keyword evidence="6 18" id="KW-0963">Cytoplasm</keyword>
<feature type="binding site" evidence="17">
    <location>
        <position position="78"/>
    </location>
    <ligand>
        <name>substrate</name>
    </ligand>
</feature>
<evidence type="ECO:0000256" key="11">
    <source>
        <dbReference type="ARBA" id="ARBA00022840"/>
    </source>
</evidence>
<comment type="cofactor">
    <cofactor evidence="18">
        <name>Co(2+)</name>
        <dbReference type="ChEBI" id="CHEBI:48828"/>
    </cofactor>
    <cofactor evidence="18">
        <name>Zn(2+)</name>
        <dbReference type="ChEBI" id="CHEBI:29105"/>
    </cofactor>
    <text evidence="18">Binds 1 divalent metal cation per subunit. Can use either Co(2+) or Zn(2+).</text>
</comment>
<feature type="binding site" evidence="18">
    <location>
        <position position="478"/>
    </location>
    <ligand>
        <name>Zn(2+)</name>
        <dbReference type="ChEBI" id="CHEBI:29105"/>
    </ligand>
</feature>
<evidence type="ECO:0000256" key="9">
    <source>
        <dbReference type="ARBA" id="ARBA00022741"/>
    </source>
</evidence>
<feature type="domain" description="3-dehydroquinate synthase N-terminal" evidence="20">
    <location>
        <begin position="295"/>
        <end position="407"/>
    </location>
</feature>
<evidence type="ECO:0000256" key="14">
    <source>
        <dbReference type="ARBA" id="ARBA00023239"/>
    </source>
</evidence>
<evidence type="ECO:0000256" key="4">
    <source>
        <dbReference type="ARBA" id="ARBA00004661"/>
    </source>
</evidence>
<dbReference type="PRINTS" id="PR01100">
    <property type="entry name" value="SHIKIMTKNASE"/>
</dbReference>
<evidence type="ECO:0000256" key="5">
    <source>
        <dbReference type="ARBA" id="ARBA00004842"/>
    </source>
</evidence>
<reference evidence="22 23" key="1">
    <citation type="submission" date="2024-04" db="EMBL/GenBank/DDBJ databases">
        <title>Complete genome sequence of Nguyenibacter vanlangesis HBCM-1154, a strain capable of nitrogen fixation, IAA production, and phosphorus solubilization isolated from sugarcane soil.</title>
        <authorList>
            <person name="MY HANH P."/>
        </authorList>
    </citation>
    <scope>NUCLEOTIDE SEQUENCE [LARGE SCALE GENOMIC DNA]</scope>
    <source>
        <strain evidence="22 23">HBCM 1154</strain>
    </source>
</reference>
<comment type="catalytic activity">
    <reaction evidence="1 18">
        <text>7-phospho-2-dehydro-3-deoxy-D-arabino-heptonate = 3-dehydroquinate + phosphate</text>
        <dbReference type="Rhea" id="RHEA:21968"/>
        <dbReference type="ChEBI" id="CHEBI:32364"/>
        <dbReference type="ChEBI" id="CHEBI:43474"/>
        <dbReference type="ChEBI" id="CHEBI:58394"/>
        <dbReference type="EC" id="4.2.3.4"/>
    </reaction>
</comment>
<dbReference type="GO" id="GO:0003856">
    <property type="term" value="F:3-dehydroquinate synthase activity"/>
    <property type="evidence" value="ECO:0007669"/>
    <property type="project" value="UniProtKB-EC"/>
</dbReference>
<comment type="subunit">
    <text evidence="17">Monomer.</text>
</comment>
<feature type="binding site" evidence="18">
    <location>
        <begin position="333"/>
        <end position="337"/>
    </location>
    <ligand>
        <name>NAD(+)</name>
        <dbReference type="ChEBI" id="CHEBI:57540"/>
    </ligand>
</feature>
<feature type="binding site" evidence="17">
    <location>
        <begin position="56"/>
        <end position="61"/>
    </location>
    <ligand>
        <name>ATP</name>
        <dbReference type="ChEBI" id="CHEBI:30616"/>
    </ligand>
</feature>
<evidence type="ECO:0000256" key="19">
    <source>
        <dbReference type="SAM" id="MobiDB-lite"/>
    </source>
</evidence>
<proteinExistence type="inferred from homology"/>
<feature type="binding site" evidence="18">
    <location>
        <position position="496"/>
    </location>
    <ligand>
        <name>Zn(2+)</name>
        <dbReference type="ChEBI" id="CHEBI:29105"/>
    </ligand>
</feature>
<evidence type="ECO:0000256" key="3">
    <source>
        <dbReference type="ARBA" id="ARBA00003485"/>
    </source>
</evidence>
<evidence type="ECO:0000259" key="21">
    <source>
        <dbReference type="Pfam" id="PF24621"/>
    </source>
</evidence>
<keyword evidence="13 18" id="KW-0057">Aromatic amino acid biosynthesis</keyword>
<evidence type="ECO:0000313" key="22">
    <source>
        <dbReference type="EMBL" id="XAE43616.1"/>
    </source>
</evidence>
<evidence type="ECO:0000256" key="10">
    <source>
        <dbReference type="ARBA" id="ARBA00022777"/>
    </source>
</evidence>
<sequence length="598" mass="63525">MSRPIDSAASDPATDPPAADERETPFLSLDLLSGAQAASAAPDPGARSIVLVGLMGAGKTTIGRRLAARLGMPFVDADVEIERAAGCSIADLFRRYGEAEFRKGEHRVIRRILDGGPLILATGGGAFMDPATRAVIRDRGVSVWLRCPLPVLVRRVQGRTHRPLLNGGNPRDILAALIDIRHPIYAEADITVDCGEESVEQSAAAVITALTPGKPPHIVPVRLDRWQYDVTIGTDLLRHAGRLLAPVLPQRRVVIVTDETVAALHLPRLLEGLTGGLTGDLAGDPAESPIRTDVIVIGAGEASKTLAEYERVTNRLLELGVERGTTVIALGGGVVGDLAGFAAATTLRGLPFVQIPTTLLSQVDSSVGGKTGINTPFGKNLLGAFHQPIAVLADTATLSSLPVRELRAGYAEIVKAGLIGDAALFEWCEANGQAVLAGDAGAQAEAIRLACLFKARVVGDDEREEKKSNGRALLNLGHTFGHALEAELGYDGRLLHGEAVSIGLGLAFMTSVRMGFCHQTDLDRLMAHLQRLGMPTRIADLNASFSADRLIAHMQHDKKMRDGRLSFVLARGIGQAFTCRDVSRDTIHDILLMEGCGD</sequence>
<comment type="subcellular location">
    <subcellularLocation>
        <location evidence="18">Cytoplasm</location>
    </subcellularLocation>
</comment>
<evidence type="ECO:0000256" key="7">
    <source>
        <dbReference type="ARBA" id="ARBA00022605"/>
    </source>
</evidence>
<keyword evidence="7 18" id="KW-0028">Amino-acid biosynthesis</keyword>
<dbReference type="InterPro" id="IPR030960">
    <property type="entry name" value="DHQS/DOIS_N"/>
</dbReference>
<dbReference type="NCBIfam" id="TIGR01357">
    <property type="entry name" value="aroB"/>
    <property type="match status" value="1"/>
</dbReference>
<dbReference type="SUPFAM" id="SSF56796">
    <property type="entry name" value="Dehydroquinate synthase-like"/>
    <property type="match status" value="1"/>
</dbReference>
<dbReference type="HAMAP" id="MF_00110">
    <property type="entry name" value="DHQ_synthase"/>
    <property type="match status" value="1"/>
</dbReference>
<evidence type="ECO:0000256" key="17">
    <source>
        <dbReference type="HAMAP-Rule" id="MF_00109"/>
    </source>
</evidence>
<dbReference type="PROSITE" id="PS01128">
    <property type="entry name" value="SHIKIMATE_KINASE"/>
    <property type="match status" value="1"/>
</dbReference>
<dbReference type="InterPro" id="IPR050071">
    <property type="entry name" value="Dehydroquinate_synthase"/>
</dbReference>
<feature type="binding site" evidence="17">
    <location>
        <position position="124"/>
    </location>
    <ligand>
        <name>substrate</name>
    </ligand>
</feature>
<keyword evidence="14 18" id="KW-0456">Lyase</keyword>
<comment type="similarity">
    <text evidence="17">Belongs to the shikimate kinase family.</text>
</comment>
<dbReference type="SUPFAM" id="SSF52540">
    <property type="entry name" value="P-loop containing nucleoside triphosphate hydrolases"/>
    <property type="match status" value="1"/>
</dbReference>
<evidence type="ECO:0000256" key="8">
    <source>
        <dbReference type="ARBA" id="ARBA00022679"/>
    </source>
</evidence>
<accession>A0ABZ3D847</accession>
<keyword evidence="12 18" id="KW-0520">NAD</keyword>
<dbReference type="Gene3D" id="3.40.50.300">
    <property type="entry name" value="P-loop containing nucleotide triphosphate hydrolases"/>
    <property type="match status" value="1"/>
</dbReference>
<feature type="binding site" evidence="18">
    <location>
        <position position="370"/>
    </location>
    <ligand>
        <name>NAD(+)</name>
        <dbReference type="ChEBI" id="CHEBI:57540"/>
    </ligand>
</feature>
<dbReference type="InterPro" id="IPR023000">
    <property type="entry name" value="Shikimate_kinase_CS"/>
</dbReference>
<dbReference type="PANTHER" id="PTHR43622">
    <property type="entry name" value="3-DEHYDROQUINATE SYNTHASE"/>
    <property type="match status" value="1"/>
</dbReference>
<evidence type="ECO:0000256" key="16">
    <source>
        <dbReference type="ARBA" id="ARBA00048567"/>
    </source>
</evidence>
<keyword evidence="18" id="KW-0170">Cobalt</keyword>